<evidence type="ECO:0000313" key="4">
    <source>
        <dbReference type="Proteomes" id="UP000834106"/>
    </source>
</evidence>
<dbReference type="AlphaFoldDB" id="A0AAD1ZN43"/>
<feature type="compositionally biased region" description="Acidic residues" evidence="1">
    <location>
        <begin position="138"/>
        <end position="151"/>
    </location>
</feature>
<dbReference type="Proteomes" id="UP000834106">
    <property type="component" value="Chromosome 11"/>
</dbReference>
<dbReference type="Gene3D" id="2.30.30.140">
    <property type="match status" value="1"/>
</dbReference>
<dbReference type="SUPFAM" id="SSF63748">
    <property type="entry name" value="Tudor/PWWP/MBT"/>
    <property type="match status" value="1"/>
</dbReference>
<protein>
    <recommendedName>
        <fullName evidence="2">PWWP domain-containing protein</fullName>
    </recommendedName>
</protein>
<feature type="region of interest" description="Disordered" evidence="1">
    <location>
        <begin position="130"/>
        <end position="151"/>
    </location>
</feature>
<evidence type="ECO:0000259" key="2">
    <source>
        <dbReference type="Pfam" id="PF00855"/>
    </source>
</evidence>
<feature type="domain" description="PWWP" evidence="2">
    <location>
        <begin position="33"/>
        <end position="113"/>
    </location>
</feature>
<proteinExistence type="predicted"/>
<evidence type="ECO:0000256" key="1">
    <source>
        <dbReference type="SAM" id="MobiDB-lite"/>
    </source>
</evidence>
<evidence type="ECO:0000313" key="3">
    <source>
        <dbReference type="EMBL" id="CAI9770886.1"/>
    </source>
</evidence>
<sequence>MDTDWYSGLVASYNSETSRHHLSKYSLRSGTHLSGHAMWASIILGESLVGKLKGLNRISRGKSVPVQFFGTHDFSRFTRKQVISFLQGLLSSCHLKYKKPNFVRALEEEKMYLSEQKLQKRMLRLQDGVAGDDHDYENGGDEESVGEECGQ</sequence>
<keyword evidence="4" id="KW-1185">Reference proteome</keyword>
<dbReference type="Pfam" id="PF00855">
    <property type="entry name" value="PWWP"/>
    <property type="match status" value="1"/>
</dbReference>
<dbReference type="InterPro" id="IPR000313">
    <property type="entry name" value="PWWP_dom"/>
</dbReference>
<reference evidence="3" key="1">
    <citation type="submission" date="2023-05" db="EMBL/GenBank/DDBJ databases">
        <authorList>
            <person name="Huff M."/>
        </authorList>
    </citation>
    <scope>NUCLEOTIDE SEQUENCE</scope>
</reference>
<gene>
    <name evidence="3" type="ORF">FPE_LOCUS18316</name>
</gene>
<name>A0AAD1ZN43_9LAMI</name>
<organism evidence="3 4">
    <name type="scientific">Fraxinus pennsylvanica</name>
    <dbReference type="NCBI Taxonomy" id="56036"/>
    <lineage>
        <taxon>Eukaryota</taxon>
        <taxon>Viridiplantae</taxon>
        <taxon>Streptophyta</taxon>
        <taxon>Embryophyta</taxon>
        <taxon>Tracheophyta</taxon>
        <taxon>Spermatophyta</taxon>
        <taxon>Magnoliopsida</taxon>
        <taxon>eudicotyledons</taxon>
        <taxon>Gunneridae</taxon>
        <taxon>Pentapetalae</taxon>
        <taxon>asterids</taxon>
        <taxon>lamiids</taxon>
        <taxon>Lamiales</taxon>
        <taxon>Oleaceae</taxon>
        <taxon>Oleeae</taxon>
        <taxon>Fraxinus</taxon>
    </lineage>
</organism>
<dbReference type="EMBL" id="OU503046">
    <property type="protein sequence ID" value="CAI9770886.1"/>
    <property type="molecule type" value="Genomic_DNA"/>
</dbReference>
<accession>A0AAD1ZN43</accession>